<sequence>MRKIKMNDDCKNCPHSKEDHKLALGRIGTGDFLPGTSMPSGKLQSKILCTKCSCKNYVPKEV</sequence>
<evidence type="ECO:0000313" key="2">
    <source>
        <dbReference type="Proteomes" id="UP000032027"/>
    </source>
</evidence>
<accession>A0A0C5BQ02</accession>
<name>A0A0C5BQ02_9ARCH</name>
<reference evidence="1 2" key="2">
    <citation type="journal article" date="2016" name="ISME J.">
        <title>Physiological and genomic characterization of two novel marine thaumarchaeal strains indicates niche differentiation.</title>
        <authorList>
            <person name="Bayer B."/>
            <person name="Vojvoda J."/>
            <person name="Offre P."/>
            <person name="Alves R.J."/>
            <person name="Elisabeth N.H."/>
            <person name="Garcia J.A."/>
            <person name="Volland J.M."/>
            <person name="Srivastava A."/>
            <person name="Schleper C."/>
            <person name="Herndl G.J."/>
        </authorList>
    </citation>
    <scope>NUCLEOTIDE SEQUENCE [LARGE SCALE GENOMIC DNA]</scope>
    <source>
        <strain evidence="1 2">D3C</strain>
    </source>
</reference>
<reference evidence="1 2" key="3">
    <citation type="journal article" date="2019" name="Int. J. Syst. Evol. Microbiol.">
        <title>Nitrosopumilus adriaticus sp. nov. and Nitrosopumilus piranensis sp. nov., two ammonia-oxidizing archaea from the Adriatic Sea and members of the class Nitrososphaeria.</title>
        <authorList>
            <person name="Bayer B."/>
            <person name="Vojvoda J."/>
            <person name="Reinthaler T."/>
            <person name="Reyes C."/>
            <person name="Pinto M."/>
            <person name="Herndl G.J."/>
        </authorList>
    </citation>
    <scope>NUCLEOTIDE SEQUENCE [LARGE SCALE GENOMIC DNA]</scope>
    <source>
        <strain evidence="1 2">D3C</strain>
    </source>
</reference>
<dbReference type="HOGENOM" id="CLU_2893054_0_0_2"/>
<protein>
    <submittedName>
        <fullName evidence="1">Uncharacterized protein</fullName>
    </submittedName>
</protein>
<dbReference type="PATRIC" id="fig|1582439.9.peg.578"/>
<proteinExistence type="predicted"/>
<dbReference type="AlphaFoldDB" id="A0A0C5BQ02"/>
<keyword evidence="2" id="KW-1185">Reference proteome</keyword>
<dbReference type="EMBL" id="CP010868">
    <property type="protein sequence ID" value="AJM91783.1"/>
    <property type="molecule type" value="Genomic_DNA"/>
</dbReference>
<dbReference type="Proteomes" id="UP000032027">
    <property type="component" value="Chromosome"/>
</dbReference>
<gene>
    <name evidence="1" type="ORF">NPIRD3C_0569</name>
</gene>
<organism evidence="1 2">
    <name type="scientific">Nitrosopumilus piranensis</name>
    <dbReference type="NCBI Taxonomy" id="1582439"/>
    <lineage>
        <taxon>Archaea</taxon>
        <taxon>Nitrososphaerota</taxon>
        <taxon>Nitrososphaeria</taxon>
        <taxon>Nitrosopumilales</taxon>
        <taxon>Nitrosopumilaceae</taxon>
        <taxon>Nitrosopumilus</taxon>
    </lineage>
</organism>
<evidence type="ECO:0000313" key="1">
    <source>
        <dbReference type="EMBL" id="AJM91783.1"/>
    </source>
</evidence>
<dbReference type="KEGG" id="nid:NPIRD3C_0569"/>
<dbReference type="STRING" id="1582439.NPIRD3C_0569"/>
<reference evidence="2" key="1">
    <citation type="submission" date="2015-02" db="EMBL/GenBank/DDBJ databases">
        <title>Characterization of two novel Thaumarchaeota isolated from the Northern Adriatic Sea.</title>
        <authorList>
            <person name="Bayer B."/>
            <person name="Vojvoda J."/>
            <person name="Offre P."/>
            <person name="Srivastava A."/>
            <person name="Elisabeth N."/>
            <person name="Garcia J.A.L."/>
            <person name="Schleper C."/>
            <person name="Herndl G.J."/>
        </authorList>
    </citation>
    <scope>NUCLEOTIDE SEQUENCE [LARGE SCALE GENOMIC DNA]</scope>
    <source>
        <strain evidence="2">D3C</strain>
    </source>
</reference>